<evidence type="ECO:0000313" key="6">
    <source>
        <dbReference type="Proteomes" id="UP000824469"/>
    </source>
</evidence>
<feature type="non-terminal residue" evidence="5">
    <location>
        <position position="1"/>
    </location>
</feature>
<dbReference type="InterPro" id="IPR000757">
    <property type="entry name" value="Beta-glucanase-like"/>
</dbReference>
<dbReference type="GO" id="GO:0005975">
    <property type="term" value="P:carbohydrate metabolic process"/>
    <property type="evidence" value="ECO:0007669"/>
    <property type="project" value="InterPro"/>
</dbReference>
<dbReference type="SUPFAM" id="SSF49899">
    <property type="entry name" value="Concanavalin A-like lectins/glucanases"/>
    <property type="match status" value="1"/>
</dbReference>
<evidence type="ECO:0000256" key="1">
    <source>
        <dbReference type="ARBA" id="ARBA00022801"/>
    </source>
</evidence>
<evidence type="ECO:0000256" key="3">
    <source>
        <dbReference type="SAM" id="SignalP"/>
    </source>
</evidence>
<keyword evidence="2" id="KW-0326">Glycosidase</keyword>
<dbReference type="EMBL" id="JAHRHJ020000001">
    <property type="protein sequence ID" value="KAH9329120.1"/>
    <property type="molecule type" value="Genomic_DNA"/>
</dbReference>
<name>A0AA38LNS4_TAXCH</name>
<dbReference type="Proteomes" id="UP000824469">
    <property type="component" value="Unassembled WGS sequence"/>
</dbReference>
<dbReference type="Gene3D" id="2.60.120.200">
    <property type="match status" value="1"/>
</dbReference>
<keyword evidence="3" id="KW-0732">Signal</keyword>
<dbReference type="AlphaFoldDB" id="A0AA38LNS4"/>
<gene>
    <name evidence="5" type="ORF">KI387_001228</name>
</gene>
<comment type="caution">
    <text evidence="5">The sequence shown here is derived from an EMBL/GenBank/DDBJ whole genome shotgun (WGS) entry which is preliminary data.</text>
</comment>
<dbReference type="GO" id="GO:0004553">
    <property type="term" value="F:hydrolase activity, hydrolyzing O-glycosyl compounds"/>
    <property type="evidence" value="ECO:0007669"/>
    <property type="project" value="InterPro"/>
</dbReference>
<feature type="chain" id="PRO_5041467987" description="GH16 domain-containing protein" evidence="3">
    <location>
        <begin position="23"/>
        <end position="273"/>
    </location>
</feature>
<dbReference type="PANTHER" id="PTHR31062">
    <property type="entry name" value="XYLOGLUCAN ENDOTRANSGLUCOSYLASE/HYDROLASE PROTEIN 8-RELATED"/>
    <property type="match status" value="1"/>
</dbReference>
<evidence type="ECO:0000259" key="4">
    <source>
        <dbReference type="PROSITE" id="PS51762"/>
    </source>
</evidence>
<dbReference type="InterPro" id="IPR044791">
    <property type="entry name" value="Beta-glucanase/XTH"/>
</dbReference>
<feature type="domain" description="GH16" evidence="4">
    <location>
        <begin position="36"/>
        <end position="249"/>
    </location>
</feature>
<keyword evidence="1" id="KW-0378">Hydrolase</keyword>
<accession>A0AA38LNS4</accession>
<organism evidence="5 6">
    <name type="scientific">Taxus chinensis</name>
    <name type="common">Chinese yew</name>
    <name type="synonym">Taxus wallichiana var. chinensis</name>
    <dbReference type="NCBI Taxonomy" id="29808"/>
    <lineage>
        <taxon>Eukaryota</taxon>
        <taxon>Viridiplantae</taxon>
        <taxon>Streptophyta</taxon>
        <taxon>Embryophyta</taxon>
        <taxon>Tracheophyta</taxon>
        <taxon>Spermatophyta</taxon>
        <taxon>Pinopsida</taxon>
        <taxon>Pinidae</taxon>
        <taxon>Conifers II</taxon>
        <taxon>Cupressales</taxon>
        <taxon>Taxaceae</taxon>
        <taxon>Taxus</taxon>
    </lineage>
</organism>
<evidence type="ECO:0000256" key="2">
    <source>
        <dbReference type="ARBA" id="ARBA00023295"/>
    </source>
</evidence>
<dbReference type="Pfam" id="PF00722">
    <property type="entry name" value="Glyco_hydro_16"/>
    <property type="match status" value="1"/>
</dbReference>
<feature type="signal peptide" evidence="3">
    <location>
        <begin position="1"/>
        <end position="22"/>
    </location>
</feature>
<keyword evidence="6" id="KW-1185">Reference proteome</keyword>
<dbReference type="OMA" id="YRADYAY"/>
<protein>
    <recommendedName>
        <fullName evidence="4">GH16 domain-containing protein</fullName>
    </recommendedName>
</protein>
<dbReference type="PROSITE" id="PS51762">
    <property type="entry name" value="GH16_2"/>
    <property type="match status" value="1"/>
</dbReference>
<sequence length="273" mass="30442">MALVCVNMNLLLILILISLVHNGTPVLTAAGAGNGSILEEPTVPLLKYLRISKFSEGYANLWGGQHQNVSKDESSVTLTLDRSSGSGFKSKEAYMYGFFNAAVKLQAGYTAGIITSFYLSNNQVYQGWHDEIDIEFLGTIPGEPYKLQTNVYGNGSGDGTLIGREQQFHLWFDPTKDFHNYSILWSPRQILILVDGIPIRRFPKTKSLGVTYPSKPMSVYATIWDASSWATDGGKYKANYTYEPFLSTYTNFQTIGCNDEDEYCSKVLLDRCL</sequence>
<reference evidence="5 6" key="1">
    <citation type="journal article" date="2021" name="Nat. Plants">
        <title>The Taxus genome provides insights into paclitaxel biosynthesis.</title>
        <authorList>
            <person name="Xiong X."/>
            <person name="Gou J."/>
            <person name="Liao Q."/>
            <person name="Li Y."/>
            <person name="Zhou Q."/>
            <person name="Bi G."/>
            <person name="Li C."/>
            <person name="Du R."/>
            <person name="Wang X."/>
            <person name="Sun T."/>
            <person name="Guo L."/>
            <person name="Liang H."/>
            <person name="Lu P."/>
            <person name="Wu Y."/>
            <person name="Zhang Z."/>
            <person name="Ro D.K."/>
            <person name="Shang Y."/>
            <person name="Huang S."/>
            <person name="Yan J."/>
        </authorList>
    </citation>
    <scope>NUCLEOTIDE SEQUENCE [LARGE SCALE GENOMIC DNA]</scope>
    <source>
        <strain evidence="5">Ta-2019</strain>
    </source>
</reference>
<dbReference type="InterPro" id="IPR013320">
    <property type="entry name" value="ConA-like_dom_sf"/>
</dbReference>
<proteinExistence type="predicted"/>
<evidence type="ECO:0000313" key="5">
    <source>
        <dbReference type="EMBL" id="KAH9329120.1"/>
    </source>
</evidence>